<dbReference type="Gene3D" id="3.40.630.10">
    <property type="entry name" value="Zn peptidases"/>
    <property type="match status" value="1"/>
</dbReference>
<evidence type="ECO:0000259" key="1">
    <source>
        <dbReference type="Pfam" id="PF09940"/>
    </source>
</evidence>
<evidence type="ECO:0000313" key="4">
    <source>
        <dbReference type="EMBL" id="CAG5079751.1"/>
    </source>
</evidence>
<keyword evidence="4" id="KW-0645">Protease</keyword>
<dbReference type="EMBL" id="OU015584">
    <property type="protein sequence ID" value="CAG5079751.1"/>
    <property type="molecule type" value="Genomic_DNA"/>
</dbReference>
<organism evidence="4 5">
    <name type="scientific">Parvicella tangerina</name>
    <dbReference type="NCBI Taxonomy" id="2829795"/>
    <lineage>
        <taxon>Bacteria</taxon>
        <taxon>Pseudomonadati</taxon>
        <taxon>Bacteroidota</taxon>
        <taxon>Flavobacteriia</taxon>
        <taxon>Flavobacteriales</taxon>
        <taxon>Parvicellaceae</taxon>
        <taxon>Parvicella</taxon>
    </lineage>
</organism>
<feature type="domain" description="UCP01524 winged helix-turn-helix" evidence="2">
    <location>
        <begin position="349"/>
        <end position="424"/>
    </location>
</feature>
<keyword evidence="4" id="KW-0031">Aminopeptidase</keyword>
<dbReference type="InterPro" id="IPR032622">
    <property type="entry name" value="UCP01524_HTH"/>
</dbReference>
<dbReference type="InterPro" id="IPR012353">
    <property type="entry name" value="UCP015244"/>
</dbReference>
<reference evidence="4" key="1">
    <citation type="submission" date="2021-04" db="EMBL/GenBank/DDBJ databases">
        <authorList>
            <person name="Rodrigo-Torres L."/>
            <person name="Arahal R. D."/>
            <person name="Lucena T."/>
        </authorList>
    </citation>
    <scope>NUCLEOTIDE SEQUENCE</scope>
    <source>
        <strain evidence="4">AS29M-1</strain>
    </source>
</reference>
<dbReference type="RefSeq" id="WP_258541267.1">
    <property type="nucleotide sequence ID" value="NZ_OU015584.1"/>
</dbReference>
<dbReference type="InterPro" id="IPR036388">
    <property type="entry name" value="WH-like_DNA-bd_sf"/>
</dbReference>
<evidence type="ECO:0000313" key="5">
    <source>
        <dbReference type="Proteomes" id="UP000683507"/>
    </source>
</evidence>
<feature type="domain" description="DUF4910" evidence="3">
    <location>
        <begin position="11"/>
        <end position="345"/>
    </location>
</feature>
<keyword evidence="4" id="KW-0378">Hydrolase</keyword>
<feature type="domain" description="DUF2172" evidence="1">
    <location>
        <begin position="57"/>
        <end position="149"/>
    </location>
</feature>
<keyword evidence="5" id="KW-1185">Reference proteome</keyword>
<protein>
    <submittedName>
        <fullName evidence="4">Polysaccharide biosynthesis protein with aminopeptidase-like domain protein</fullName>
    </submittedName>
</protein>
<sequence>MDPKIIESYFDRLWPICRSITGNGLRDSFRILKELIPLNLTEVPSGTKVLDWQIPKEWNIHEAFIKDEEGKTIVDFKENNLHVLNYSFPVDKVLSGDELKDYLYTKEELPDAIPYVTSYYKEKWGFCLSYNQFKTLDDRASYKVKIDSTLENGSLTYGDFLLKGKSRKQIVFSSYLCHPSMANNELSGPLTLAFLYDALEKNKELNYSYRFVIAPETIGSIAYLEKYGEELMNDVVAGYVLTCCGDANSIAYKKSRKGDTLAERVTERVLKSADPNLRVDEFDVDGSDERQYCSPGFNLPFVSLYRSKYSEYKEYHTSLDNKDLMSFDSIVENVELLLEMINEYERTRLYVRTNPFGEPQLGKRNLYEDLASKSSHSEALKLRMRLLNFCDGERPLDEFIEKYGYNDLEVEDEIRTLEHGELIRQV</sequence>
<dbReference type="PIRSF" id="PIRSF015244">
    <property type="entry name" value="UCP015244"/>
    <property type="match status" value="1"/>
</dbReference>
<dbReference type="GO" id="GO:0004177">
    <property type="term" value="F:aminopeptidase activity"/>
    <property type="evidence" value="ECO:0007669"/>
    <property type="project" value="UniProtKB-KW"/>
</dbReference>
<dbReference type="InterPro" id="IPR032610">
    <property type="entry name" value="DUF2172"/>
</dbReference>
<dbReference type="Pfam" id="PF09940">
    <property type="entry name" value="DUF2172"/>
    <property type="match status" value="1"/>
</dbReference>
<dbReference type="Gene3D" id="3.50.30.90">
    <property type="match status" value="1"/>
</dbReference>
<dbReference type="AlphaFoldDB" id="A0A916NAS1"/>
<name>A0A916NAS1_9FLAO</name>
<dbReference type="KEGG" id="ptan:CRYO30217_01048"/>
<accession>A0A916NAS1</accession>
<dbReference type="SUPFAM" id="SSF53187">
    <property type="entry name" value="Zn-dependent exopeptidases"/>
    <property type="match status" value="1"/>
</dbReference>
<dbReference type="Gene3D" id="1.10.10.10">
    <property type="entry name" value="Winged helix-like DNA-binding domain superfamily/Winged helix DNA-binding domain"/>
    <property type="match status" value="1"/>
</dbReference>
<proteinExistence type="predicted"/>
<dbReference type="Proteomes" id="UP000683507">
    <property type="component" value="Chromosome"/>
</dbReference>
<evidence type="ECO:0000259" key="2">
    <source>
        <dbReference type="Pfam" id="PF16221"/>
    </source>
</evidence>
<gene>
    <name evidence="4" type="ORF">CRYO30217_01048</name>
</gene>
<dbReference type="Pfam" id="PF16221">
    <property type="entry name" value="HTH_47"/>
    <property type="match status" value="1"/>
</dbReference>
<dbReference type="InterPro" id="IPR032589">
    <property type="entry name" value="DUF4910"/>
</dbReference>
<evidence type="ECO:0000259" key="3">
    <source>
        <dbReference type="Pfam" id="PF16254"/>
    </source>
</evidence>
<dbReference type="Pfam" id="PF16254">
    <property type="entry name" value="DUF4910"/>
    <property type="match status" value="1"/>
</dbReference>